<evidence type="ECO:0000313" key="2">
    <source>
        <dbReference type="EMBL" id="KAB2573513.1"/>
    </source>
</evidence>
<feature type="compositionally biased region" description="Basic and acidic residues" evidence="1">
    <location>
        <begin position="31"/>
        <end position="42"/>
    </location>
</feature>
<feature type="region of interest" description="Disordered" evidence="1">
    <location>
        <begin position="1"/>
        <end position="111"/>
    </location>
</feature>
<comment type="caution">
    <text evidence="2">The sequence shown here is derived from an EMBL/GenBank/DDBJ whole genome shotgun (WGS) entry which is preliminary data.</text>
</comment>
<sequence length="206" mass="22818">MQFSVPVPEGEDTRTIPKRRRKSGNLTTAQREARKAAKRAEEAAQAAEAGDAGESAISRAPVEVVEEDDRLPWEDRKALPPISPIPSSSPVPIPWSPSPPRGPAPAQSTGSGEYCLVVGRESSNKAGTKIVNGRTVKLTPVERKEEQHQLSLITDRRLKANTPARFRHIKAVFEKKRAHENARWDGRRCDKFFRAIREVLDAVPFG</sequence>
<name>A0A5N5D6W0_9PEZI</name>
<proteinExistence type="predicted"/>
<evidence type="ECO:0000256" key="1">
    <source>
        <dbReference type="SAM" id="MobiDB-lite"/>
    </source>
</evidence>
<reference evidence="2 3" key="1">
    <citation type="journal article" date="2019" name="Sci. Rep.">
        <title>A multi-omics analysis of the grapevine pathogen Lasiodiplodia theobromae reveals that temperature affects the expression of virulence- and pathogenicity-related genes.</title>
        <authorList>
            <person name="Felix C."/>
            <person name="Meneses R."/>
            <person name="Goncalves M.F.M."/>
            <person name="Tilleman L."/>
            <person name="Duarte A.S."/>
            <person name="Jorrin-Novo J.V."/>
            <person name="Van de Peer Y."/>
            <person name="Deforce D."/>
            <person name="Van Nieuwerburgh F."/>
            <person name="Esteves A.C."/>
            <person name="Alves A."/>
        </authorList>
    </citation>
    <scope>NUCLEOTIDE SEQUENCE [LARGE SCALE GENOMIC DNA]</scope>
    <source>
        <strain evidence="2 3">LA-SOL3</strain>
    </source>
</reference>
<protein>
    <submittedName>
        <fullName evidence="2">Uncharacterized protein</fullName>
    </submittedName>
</protein>
<accession>A0A5N5D6W0</accession>
<keyword evidence="3" id="KW-1185">Reference proteome</keyword>
<dbReference type="Proteomes" id="UP000325902">
    <property type="component" value="Unassembled WGS sequence"/>
</dbReference>
<feature type="compositionally biased region" description="Pro residues" evidence="1">
    <location>
        <begin position="81"/>
        <end position="103"/>
    </location>
</feature>
<organism evidence="2 3">
    <name type="scientific">Lasiodiplodia theobromae</name>
    <dbReference type="NCBI Taxonomy" id="45133"/>
    <lineage>
        <taxon>Eukaryota</taxon>
        <taxon>Fungi</taxon>
        <taxon>Dikarya</taxon>
        <taxon>Ascomycota</taxon>
        <taxon>Pezizomycotina</taxon>
        <taxon>Dothideomycetes</taxon>
        <taxon>Dothideomycetes incertae sedis</taxon>
        <taxon>Botryosphaeriales</taxon>
        <taxon>Botryosphaeriaceae</taxon>
        <taxon>Lasiodiplodia</taxon>
    </lineage>
</organism>
<dbReference type="AlphaFoldDB" id="A0A5N5D6W0"/>
<evidence type="ECO:0000313" key="3">
    <source>
        <dbReference type="Proteomes" id="UP000325902"/>
    </source>
</evidence>
<gene>
    <name evidence="2" type="ORF">DBV05_g7829</name>
</gene>
<dbReference type="EMBL" id="VCHE01000057">
    <property type="protein sequence ID" value="KAB2573513.1"/>
    <property type="molecule type" value="Genomic_DNA"/>
</dbReference>